<keyword evidence="1" id="KW-0812">Transmembrane</keyword>
<proteinExistence type="predicted"/>
<accession>A0A8H7BJ44</accession>
<dbReference type="Proteomes" id="UP000605846">
    <property type="component" value="Unassembled WGS sequence"/>
</dbReference>
<keyword evidence="1" id="KW-0472">Membrane</keyword>
<sequence length="127" mass="14261">MDPTVVDAVVNASRTFASAYAYLYEQYQQLDLSAMPPADQVMATGSAAIQTVFGQTQQFVRTLPLQQANLLSIFLMLIILYIVYSLCVATVRWLFRLVYGFVRFSLLVAVLASLIYVIQIKMYGNSE</sequence>
<evidence type="ECO:0000313" key="2">
    <source>
        <dbReference type="EMBL" id="KAF7723643.1"/>
    </source>
</evidence>
<dbReference type="OrthoDB" id="2364397at2759"/>
<protein>
    <submittedName>
        <fullName evidence="2">Uncharacterized protein</fullName>
    </submittedName>
</protein>
<keyword evidence="3" id="KW-1185">Reference proteome</keyword>
<dbReference type="EMBL" id="JABAYA010000144">
    <property type="protein sequence ID" value="KAF7723643.1"/>
    <property type="molecule type" value="Genomic_DNA"/>
</dbReference>
<organism evidence="2 3">
    <name type="scientific">Apophysomyces ossiformis</name>
    <dbReference type="NCBI Taxonomy" id="679940"/>
    <lineage>
        <taxon>Eukaryota</taxon>
        <taxon>Fungi</taxon>
        <taxon>Fungi incertae sedis</taxon>
        <taxon>Mucoromycota</taxon>
        <taxon>Mucoromycotina</taxon>
        <taxon>Mucoromycetes</taxon>
        <taxon>Mucorales</taxon>
        <taxon>Mucorineae</taxon>
        <taxon>Mucoraceae</taxon>
        <taxon>Apophysomyces</taxon>
    </lineage>
</organism>
<reference evidence="2" key="1">
    <citation type="submission" date="2020-01" db="EMBL/GenBank/DDBJ databases">
        <title>Genome Sequencing of Three Apophysomyces-Like Fungal Strains Confirms a Novel Fungal Genus in the Mucoromycota with divergent Burkholderia-like Endosymbiotic Bacteria.</title>
        <authorList>
            <person name="Stajich J.E."/>
            <person name="Macias A.M."/>
            <person name="Carter-House D."/>
            <person name="Lovett B."/>
            <person name="Kasson L.R."/>
            <person name="Berry K."/>
            <person name="Grigoriev I."/>
            <person name="Chang Y."/>
            <person name="Spatafora J."/>
            <person name="Kasson M.T."/>
        </authorList>
    </citation>
    <scope>NUCLEOTIDE SEQUENCE</scope>
    <source>
        <strain evidence="2">NRRL A-21654</strain>
    </source>
</reference>
<evidence type="ECO:0000256" key="1">
    <source>
        <dbReference type="SAM" id="Phobius"/>
    </source>
</evidence>
<keyword evidence="1" id="KW-1133">Transmembrane helix</keyword>
<feature type="transmembrane region" description="Helical" evidence="1">
    <location>
        <begin position="70"/>
        <end position="91"/>
    </location>
</feature>
<name>A0A8H7BJ44_9FUNG</name>
<comment type="caution">
    <text evidence="2">The sequence shown here is derived from an EMBL/GenBank/DDBJ whole genome shotgun (WGS) entry which is preliminary data.</text>
</comment>
<dbReference type="AlphaFoldDB" id="A0A8H7BJ44"/>
<feature type="transmembrane region" description="Helical" evidence="1">
    <location>
        <begin position="97"/>
        <end position="118"/>
    </location>
</feature>
<gene>
    <name evidence="2" type="ORF">EC973_001785</name>
</gene>
<evidence type="ECO:0000313" key="3">
    <source>
        <dbReference type="Proteomes" id="UP000605846"/>
    </source>
</evidence>